<dbReference type="EMBL" id="CP013909">
    <property type="protein sequence ID" value="ALW86870.1"/>
    <property type="molecule type" value="Genomic_DNA"/>
</dbReference>
<reference evidence="2 3" key="1">
    <citation type="submission" date="2015-12" db="EMBL/GenBank/DDBJ databases">
        <authorList>
            <person name="Shamseldin A."/>
            <person name="Moawad H."/>
            <person name="Abd El-Rahim W.M."/>
            <person name="Sadowsky M.J."/>
        </authorList>
    </citation>
    <scope>NUCLEOTIDE SEQUENCE [LARGE SCALE GENOMIC DNA]</scope>
    <source>
        <strain evidence="2 3">DG5B</strain>
    </source>
</reference>
<evidence type="ECO:0000313" key="3">
    <source>
        <dbReference type="Proteomes" id="UP000059542"/>
    </source>
</evidence>
<dbReference type="AlphaFoldDB" id="A0A0U3SL39"/>
<dbReference type="Gene3D" id="3.40.50.450">
    <property type="match status" value="1"/>
</dbReference>
<name>A0A0U3SL39_9BACT</name>
<dbReference type="OrthoDB" id="886926at2"/>
<organism evidence="2 3">
    <name type="scientific">Hymenobacter sedentarius</name>
    <dbReference type="NCBI Taxonomy" id="1411621"/>
    <lineage>
        <taxon>Bacteria</taxon>
        <taxon>Pseudomonadati</taxon>
        <taxon>Bacteroidota</taxon>
        <taxon>Cytophagia</taxon>
        <taxon>Cytophagales</taxon>
        <taxon>Hymenobacteraceae</taxon>
        <taxon>Hymenobacter</taxon>
    </lineage>
</organism>
<accession>A0A0U3SL39</accession>
<dbReference type="InterPro" id="IPR019627">
    <property type="entry name" value="YAcAr"/>
</dbReference>
<dbReference type="KEGG" id="hyg:AUC43_18380"/>
<dbReference type="Pfam" id="PF10686">
    <property type="entry name" value="YAcAr"/>
    <property type="match status" value="1"/>
</dbReference>
<dbReference type="Proteomes" id="UP000059542">
    <property type="component" value="Chromosome"/>
</dbReference>
<evidence type="ECO:0000259" key="1">
    <source>
        <dbReference type="Pfam" id="PF10686"/>
    </source>
</evidence>
<sequence length="135" mass="13663">MENVQKMAVAVVGSRSVVSCPALLVRLDALQAAGELHQVVSGGAAGVDRMAARWAAGAGVGLLEMLPDYRAHGPAAPLVRNGAIVEAADLVLVVWDGQSRGTLDAARKAARLGKRVEWLGAPAPSAAPVPGGLGL</sequence>
<protein>
    <recommendedName>
        <fullName evidence="1">YspA cpYpsA-related SLOG domain-containing protein</fullName>
    </recommendedName>
</protein>
<dbReference type="STRING" id="1411621.AUC43_18380"/>
<dbReference type="RefSeq" id="WP_068197137.1">
    <property type="nucleotide sequence ID" value="NZ_CP013909.1"/>
</dbReference>
<gene>
    <name evidence="2" type="ORF">AUC43_18380</name>
</gene>
<dbReference type="SUPFAM" id="SSF102405">
    <property type="entry name" value="MCP/YpsA-like"/>
    <property type="match status" value="1"/>
</dbReference>
<evidence type="ECO:0000313" key="2">
    <source>
        <dbReference type="EMBL" id="ALW86870.1"/>
    </source>
</evidence>
<keyword evidence="3" id="KW-1185">Reference proteome</keyword>
<proteinExistence type="predicted"/>
<feature type="domain" description="YspA cpYpsA-related SLOG" evidence="1">
    <location>
        <begin position="7"/>
        <end position="72"/>
    </location>
</feature>